<proteinExistence type="predicted"/>
<sequence>CSATTKNAIFISVTPSLFGSDRCRTDQLGRYLYVVKTFWTLDRLI</sequence>
<dbReference type="AlphaFoldDB" id="A0A382W349"/>
<name>A0A382W349_9ZZZZ</name>
<gene>
    <name evidence="1" type="ORF">METZ01_LOCUS406023</name>
</gene>
<reference evidence="1" key="1">
    <citation type="submission" date="2018-05" db="EMBL/GenBank/DDBJ databases">
        <authorList>
            <person name="Lanie J.A."/>
            <person name="Ng W.-L."/>
            <person name="Kazmierczak K.M."/>
            <person name="Andrzejewski T.M."/>
            <person name="Davidsen T.M."/>
            <person name="Wayne K.J."/>
            <person name="Tettelin H."/>
            <person name="Glass J.I."/>
            <person name="Rusch D."/>
            <person name="Podicherti R."/>
            <person name="Tsui H.-C.T."/>
            <person name="Winkler M.E."/>
        </authorList>
    </citation>
    <scope>NUCLEOTIDE SEQUENCE</scope>
</reference>
<protein>
    <submittedName>
        <fullName evidence="1">Uncharacterized protein</fullName>
    </submittedName>
</protein>
<feature type="non-terminal residue" evidence="1">
    <location>
        <position position="1"/>
    </location>
</feature>
<organism evidence="1">
    <name type="scientific">marine metagenome</name>
    <dbReference type="NCBI Taxonomy" id="408172"/>
    <lineage>
        <taxon>unclassified sequences</taxon>
        <taxon>metagenomes</taxon>
        <taxon>ecological metagenomes</taxon>
    </lineage>
</organism>
<accession>A0A382W349</accession>
<evidence type="ECO:0000313" key="1">
    <source>
        <dbReference type="EMBL" id="SVD53169.1"/>
    </source>
</evidence>
<dbReference type="EMBL" id="UINC01156636">
    <property type="protein sequence ID" value="SVD53169.1"/>
    <property type="molecule type" value="Genomic_DNA"/>
</dbReference>